<keyword evidence="3" id="KW-0808">Transferase</keyword>
<evidence type="ECO:0000256" key="3">
    <source>
        <dbReference type="ARBA" id="ARBA00022679"/>
    </source>
</evidence>
<dbReference type="STRING" id="1217970.SAMN05444002_1359"/>
<comment type="pathway">
    <text evidence="1 7">Cell wall biogenesis; peptidoglycan biosynthesis.</text>
</comment>
<protein>
    <submittedName>
        <fullName evidence="10">Murein L,D-transpeptidase YcbB/YkuD</fullName>
    </submittedName>
</protein>
<dbReference type="GO" id="GO:0004180">
    <property type="term" value="F:carboxypeptidase activity"/>
    <property type="evidence" value="ECO:0007669"/>
    <property type="project" value="UniProtKB-ARBA"/>
</dbReference>
<dbReference type="InterPro" id="IPR045380">
    <property type="entry name" value="LD_TPept_scaffold_dom"/>
</dbReference>
<feature type="chain" id="PRO_5012816973" evidence="8">
    <location>
        <begin position="31"/>
        <end position="540"/>
    </location>
</feature>
<evidence type="ECO:0000313" key="10">
    <source>
        <dbReference type="EMBL" id="SIN90092.1"/>
    </source>
</evidence>
<dbReference type="GO" id="GO:0008360">
    <property type="term" value="P:regulation of cell shape"/>
    <property type="evidence" value="ECO:0007669"/>
    <property type="project" value="UniProtKB-UniRule"/>
</dbReference>
<gene>
    <name evidence="10" type="ORF">SAMN05444002_1359</name>
</gene>
<dbReference type="GO" id="GO:0016740">
    <property type="term" value="F:transferase activity"/>
    <property type="evidence" value="ECO:0007669"/>
    <property type="project" value="UniProtKB-KW"/>
</dbReference>
<evidence type="ECO:0000256" key="7">
    <source>
        <dbReference type="PROSITE-ProRule" id="PRU01373"/>
    </source>
</evidence>
<dbReference type="Pfam" id="PF03734">
    <property type="entry name" value="YkuD"/>
    <property type="match status" value="1"/>
</dbReference>
<dbReference type="InterPro" id="IPR038063">
    <property type="entry name" value="Transpep_catalytic_dom"/>
</dbReference>
<name>A0A1N6F488_9RHOB</name>
<dbReference type="Proteomes" id="UP000184932">
    <property type="component" value="Unassembled WGS sequence"/>
</dbReference>
<dbReference type="Gene3D" id="2.40.440.10">
    <property type="entry name" value="L,D-transpeptidase catalytic domain-like"/>
    <property type="match status" value="1"/>
</dbReference>
<sequence length="540" mass="59849">MPISMTLRPARAGLAALFLGCAAMALPATAQDVTSQFQISAFKQAVAEAAADDESIGAFYRDRDYAPLFTGEADIERRAALLRALATADDHGLPSVRYDPAELTAAFAGAHSPRELGRVEVLAASMLAQFSRDLQSGATEPRKIDSGIVRDIPRRSPQALLTEFSRKDPALYFRSLMPRTPEYVRLMRGKLELEKTVAKGGWGPEVPAKALEPGQQGPAVVALRNRLIAMGYLTRSATQTYDATLERAVQTFQIDHGLTADGVAGPGTIAALNTSPVKRLESVIVAMERERWLNRPRGERHVLVNIPNFTAQIIDNGKVTFETRSVVGKNVPDQRTPEFSDTMEHMVINPTWNVPRSIATKEYLPLFQRNPNAAGHLKLIDSRGRVVPRGAVNFRAYNARNFPFAIKQPPSNSNALGLVKFMFPNKWNIYLHDTPSKSLFQREVRAFSHGCIRLADPFDFAYALLARQTDDPKGAFHSRLRTGAESMVKLDVQVPVHLIYRTAFTQARGHMNYRDDIYGRDARIWNALAEMGVKLRGVES</sequence>
<evidence type="ECO:0000256" key="6">
    <source>
        <dbReference type="ARBA" id="ARBA00023316"/>
    </source>
</evidence>
<evidence type="ECO:0000256" key="2">
    <source>
        <dbReference type="ARBA" id="ARBA00005992"/>
    </source>
</evidence>
<keyword evidence="8" id="KW-0732">Signal</keyword>
<dbReference type="GO" id="GO:0009252">
    <property type="term" value="P:peptidoglycan biosynthetic process"/>
    <property type="evidence" value="ECO:0007669"/>
    <property type="project" value="UniProtKB-UniPathway"/>
</dbReference>
<dbReference type="InterPro" id="IPR036366">
    <property type="entry name" value="PGBDSf"/>
</dbReference>
<dbReference type="SUPFAM" id="SSF141523">
    <property type="entry name" value="L,D-transpeptidase catalytic domain-like"/>
    <property type="match status" value="1"/>
</dbReference>
<feature type="domain" description="L,D-TPase catalytic" evidence="9">
    <location>
        <begin position="300"/>
        <end position="476"/>
    </location>
</feature>
<feature type="signal peptide" evidence="8">
    <location>
        <begin position="1"/>
        <end position="30"/>
    </location>
</feature>
<dbReference type="Pfam" id="PF01471">
    <property type="entry name" value="PG_binding_1"/>
    <property type="match status" value="1"/>
</dbReference>
<dbReference type="SUPFAM" id="SSF47090">
    <property type="entry name" value="PGBD-like"/>
    <property type="match status" value="1"/>
</dbReference>
<evidence type="ECO:0000256" key="1">
    <source>
        <dbReference type="ARBA" id="ARBA00004752"/>
    </source>
</evidence>
<accession>A0A1N6F488</accession>
<organism evidence="10 11">
    <name type="scientific">Vannielia litorea</name>
    <dbReference type="NCBI Taxonomy" id="1217970"/>
    <lineage>
        <taxon>Bacteria</taxon>
        <taxon>Pseudomonadati</taxon>
        <taxon>Pseudomonadota</taxon>
        <taxon>Alphaproteobacteria</taxon>
        <taxon>Rhodobacterales</taxon>
        <taxon>Paracoccaceae</taxon>
        <taxon>Vannielia</taxon>
    </lineage>
</organism>
<evidence type="ECO:0000256" key="5">
    <source>
        <dbReference type="ARBA" id="ARBA00022984"/>
    </source>
</evidence>
<evidence type="ECO:0000313" key="11">
    <source>
        <dbReference type="Proteomes" id="UP000184932"/>
    </source>
</evidence>
<dbReference type="InterPro" id="IPR005490">
    <property type="entry name" value="LD_TPept_cat_dom"/>
</dbReference>
<evidence type="ECO:0000256" key="4">
    <source>
        <dbReference type="ARBA" id="ARBA00022960"/>
    </source>
</evidence>
<comment type="similarity">
    <text evidence="2">Belongs to the YkuD family.</text>
</comment>
<feature type="active site" description="Proton donor/acceptor" evidence="7">
    <location>
        <position position="432"/>
    </location>
</feature>
<dbReference type="Pfam" id="PF20142">
    <property type="entry name" value="Scaffold"/>
    <property type="match status" value="1"/>
</dbReference>
<evidence type="ECO:0000259" key="9">
    <source>
        <dbReference type="PROSITE" id="PS52029"/>
    </source>
</evidence>
<keyword evidence="6 7" id="KW-0961">Cell wall biogenesis/degradation</keyword>
<dbReference type="PANTHER" id="PTHR41533:SF2">
    <property type="entry name" value="BLR7131 PROTEIN"/>
    <property type="match status" value="1"/>
</dbReference>
<dbReference type="InterPro" id="IPR036365">
    <property type="entry name" value="PGBD-like_sf"/>
</dbReference>
<evidence type="ECO:0000256" key="8">
    <source>
        <dbReference type="SAM" id="SignalP"/>
    </source>
</evidence>
<dbReference type="CDD" id="cd16913">
    <property type="entry name" value="YkuD_like"/>
    <property type="match status" value="1"/>
</dbReference>
<keyword evidence="5 7" id="KW-0573">Peptidoglycan synthesis</keyword>
<dbReference type="PROSITE" id="PS52029">
    <property type="entry name" value="LD_TPASE"/>
    <property type="match status" value="1"/>
</dbReference>
<dbReference type="InterPro" id="IPR002477">
    <property type="entry name" value="Peptidoglycan-bd-like"/>
</dbReference>
<keyword evidence="11" id="KW-1185">Reference proteome</keyword>
<feature type="active site" description="Nucleophile" evidence="7">
    <location>
        <position position="451"/>
    </location>
</feature>
<dbReference type="OrthoDB" id="9778545at2"/>
<dbReference type="PANTHER" id="PTHR41533">
    <property type="entry name" value="L,D-TRANSPEPTIDASE HI_1667-RELATED"/>
    <property type="match status" value="1"/>
</dbReference>
<keyword evidence="4 7" id="KW-0133">Cell shape</keyword>
<proteinExistence type="inferred from homology"/>
<dbReference type="AlphaFoldDB" id="A0A1N6F488"/>
<dbReference type="GO" id="GO:0071555">
    <property type="term" value="P:cell wall organization"/>
    <property type="evidence" value="ECO:0007669"/>
    <property type="project" value="UniProtKB-UniRule"/>
</dbReference>
<dbReference type="UniPathway" id="UPA00219"/>
<dbReference type="Gene3D" id="1.10.101.10">
    <property type="entry name" value="PGBD-like superfamily/PGBD"/>
    <property type="match status" value="1"/>
</dbReference>
<dbReference type="InterPro" id="IPR052905">
    <property type="entry name" value="LD-transpeptidase_YkuD-like"/>
</dbReference>
<reference evidence="11" key="1">
    <citation type="submission" date="2016-11" db="EMBL/GenBank/DDBJ databases">
        <authorList>
            <person name="Varghese N."/>
            <person name="Submissions S."/>
        </authorList>
    </citation>
    <scope>NUCLEOTIDE SEQUENCE [LARGE SCALE GENOMIC DNA]</scope>
    <source>
        <strain evidence="11">DSM 29440</strain>
    </source>
</reference>
<dbReference type="EMBL" id="FSRL01000001">
    <property type="protein sequence ID" value="SIN90092.1"/>
    <property type="molecule type" value="Genomic_DNA"/>
</dbReference>